<feature type="chain" id="PRO_5040989729" evidence="11">
    <location>
        <begin position="20"/>
        <end position="382"/>
    </location>
</feature>
<evidence type="ECO:0000256" key="8">
    <source>
        <dbReference type="ARBA" id="ARBA00023114"/>
    </source>
</evidence>
<dbReference type="InterPro" id="IPR023614">
    <property type="entry name" value="Porin_dom_sf"/>
</dbReference>
<evidence type="ECO:0000256" key="3">
    <source>
        <dbReference type="ARBA" id="ARBA00022448"/>
    </source>
</evidence>
<keyword evidence="10" id="KW-0998">Cell outer membrane</keyword>
<keyword evidence="5" id="KW-0812">Transmembrane</keyword>
<evidence type="ECO:0000256" key="6">
    <source>
        <dbReference type="ARBA" id="ARBA00022729"/>
    </source>
</evidence>
<sequence>MKKTLLTTLGLACAAAAHAQSSVTLFGVIDTGVQYGSGSVSKRTAVQGVGGNLATRLGFRGTEDLGGGLAASFWLEAGLNSDDGTGAASSANNQAVGAFNPATGANPAVRSGTQGLTFNRRSTVSLSGGFGEIRVGRDFTPSFWNHAFDPFTLLGVGAALEYTAGLRVNGPTDGTLARASNSVGYFLPDNLGGFYGQAMYALGENASNSANAGDGRYVGFRVGHRQGPWNVAFASGKTSQTIKATAGGSYTDTSIAGSYDFGVARAIAIYDLQKQQQASGAGSADRASRGWMMAVTVPVGVGLVKVSYGVSKKTDASVASVDGNKASQLALGYVHNLSQRTALYATWAQVRNSGGSSFAVGGGVTGANQSASGIDLGIRHSF</sequence>
<gene>
    <name evidence="13" type="ORF">MMF98_21310</name>
</gene>
<comment type="subcellular location">
    <subcellularLocation>
        <location evidence="1">Cell outer membrane</location>
        <topology evidence="1">Multi-pass membrane protein</topology>
    </subcellularLocation>
</comment>
<evidence type="ECO:0000256" key="9">
    <source>
        <dbReference type="ARBA" id="ARBA00023136"/>
    </source>
</evidence>
<dbReference type="Proteomes" id="UP001139447">
    <property type="component" value="Unassembled WGS sequence"/>
</dbReference>
<evidence type="ECO:0000256" key="11">
    <source>
        <dbReference type="SAM" id="SignalP"/>
    </source>
</evidence>
<evidence type="ECO:0000256" key="5">
    <source>
        <dbReference type="ARBA" id="ARBA00022692"/>
    </source>
</evidence>
<keyword evidence="3" id="KW-0813">Transport</keyword>
<dbReference type="PANTHER" id="PTHR34501:SF9">
    <property type="entry name" value="MAJOR OUTER MEMBRANE PROTEIN P.IA"/>
    <property type="match status" value="1"/>
</dbReference>
<evidence type="ECO:0000256" key="2">
    <source>
        <dbReference type="ARBA" id="ARBA00011233"/>
    </source>
</evidence>
<dbReference type="InterPro" id="IPR033900">
    <property type="entry name" value="Gram_neg_porin_domain"/>
</dbReference>
<keyword evidence="8" id="KW-0626">Porin</keyword>
<comment type="caution">
    <text evidence="13">The sequence shown here is derived from an EMBL/GenBank/DDBJ whole genome shotgun (WGS) entry which is preliminary data.</text>
</comment>
<dbReference type="Pfam" id="PF13609">
    <property type="entry name" value="Porin_4"/>
    <property type="match status" value="1"/>
</dbReference>
<dbReference type="SUPFAM" id="SSF56935">
    <property type="entry name" value="Porins"/>
    <property type="match status" value="1"/>
</dbReference>
<evidence type="ECO:0000313" key="13">
    <source>
        <dbReference type="EMBL" id="MCJ0765760.1"/>
    </source>
</evidence>
<proteinExistence type="predicted"/>
<comment type="subunit">
    <text evidence="2">Homotrimer.</text>
</comment>
<dbReference type="Gene3D" id="2.40.160.10">
    <property type="entry name" value="Porin"/>
    <property type="match status" value="1"/>
</dbReference>
<reference evidence="13" key="1">
    <citation type="submission" date="2022-03" db="EMBL/GenBank/DDBJ databases">
        <authorList>
            <person name="Woo C.Y."/>
        </authorList>
    </citation>
    <scope>NUCLEOTIDE SEQUENCE</scope>
    <source>
        <strain evidence="13">CYS-02</strain>
    </source>
</reference>
<dbReference type="GO" id="GO:0006811">
    <property type="term" value="P:monoatomic ion transport"/>
    <property type="evidence" value="ECO:0007669"/>
    <property type="project" value="UniProtKB-KW"/>
</dbReference>
<keyword evidence="7" id="KW-0406">Ion transport</keyword>
<name>A0A9X1VYL8_9BURK</name>
<evidence type="ECO:0000256" key="7">
    <source>
        <dbReference type="ARBA" id="ARBA00023065"/>
    </source>
</evidence>
<evidence type="ECO:0000256" key="4">
    <source>
        <dbReference type="ARBA" id="ARBA00022452"/>
    </source>
</evidence>
<evidence type="ECO:0000259" key="12">
    <source>
        <dbReference type="Pfam" id="PF13609"/>
    </source>
</evidence>
<dbReference type="GO" id="GO:0009279">
    <property type="term" value="C:cell outer membrane"/>
    <property type="evidence" value="ECO:0007669"/>
    <property type="project" value="UniProtKB-SubCell"/>
</dbReference>
<evidence type="ECO:0000256" key="10">
    <source>
        <dbReference type="ARBA" id="ARBA00023237"/>
    </source>
</evidence>
<keyword evidence="14" id="KW-1185">Reference proteome</keyword>
<dbReference type="AlphaFoldDB" id="A0A9X1VYL8"/>
<protein>
    <submittedName>
        <fullName evidence="13">Porin</fullName>
    </submittedName>
</protein>
<feature type="signal peptide" evidence="11">
    <location>
        <begin position="1"/>
        <end position="19"/>
    </location>
</feature>
<keyword evidence="9" id="KW-0472">Membrane</keyword>
<evidence type="ECO:0000313" key="14">
    <source>
        <dbReference type="Proteomes" id="UP001139447"/>
    </source>
</evidence>
<keyword evidence="6 11" id="KW-0732">Signal</keyword>
<dbReference type="InterPro" id="IPR050298">
    <property type="entry name" value="Gram-neg_bact_OMP"/>
</dbReference>
<dbReference type="RefSeq" id="WP_243309353.1">
    <property type="nucleotide sequence ID" value="NZ_JALGBI010000003.1"/>
</dbReference>
<accession>A0A9X1VYL8</accession>
<keyword evidence="4" id="KW-1134">Transmembrane beta strand</keyword>
<organism evidence="13 14">
    <name type="scientific">Variovorax terrae</name>
    <dbReference type="NCBI Taxonomy" id="2923278"/>
    <lineage>
        <taxon>Bacteria</taxon>
        <taxon>Pseudomonadati</taxon>
        <taxon>Pseudomonadota</taxon>
        <taxon>Betaproteobacteria</taxon>
        <taxon>Burkholderiales</taxon>
        <taxon>Comamonadaceae</taxon>
        <taxon>Variovorax</taxon>
    </lineage>
</organism>
<dbReference type="PANTHER" id="PTHR34501">
    <property type="entry name" value="PROTEIN YDDL-RELATED"/>
    <property type="match status" value="1"/>
</dbReference>
<dbReference type="GO" id="GO:0046930">
    <property type="term" value="C:pore complex"/>
    <property type="evidence" value="ECO:0007669"/>
    <property type="project" value="UniProtKB-KW"/>
</dbReference>
<feature type="domain" description="Porin" evidence="12">
    <location>
        <begin position="9"/>
        <end position="354"/>
    </location>
</feature>
<dbReference type="GO" id="GO:0015288">
    <property type="term" value="F:porin activity"/>
    <property type="evidence" value="ECO:0007669"/>
    <property type="project" value="UniProtKB-KW"/>
</dbReference>
<evidence type="ECO:0000256" key="1">
    <source>
        <dbReference type="ARBA" id="ARBA00004571"/>
    </source>
</evidence>
<dbReference type="CDD" id="cd00342">
    <property type="entry name" value="gram_neg_porins"/>
    <property type="match status" value="1"/>
</dbReference>
<dbReference type="EMBL" id="JALGBI010000003">
    <property type="protein sequence ID" value="MCJ0765760.1"/>
    <property type="molecule type" value="Genomic_DNA"/>
</dbReference>